<accession>A0ABV5H057</accession>
<keyword evidence="3" id="KW-1185">Reference proteome</keyword>
<dbReference type="InterPro" id="IPR017853">
    <property type="entry name" value="GH"/>
</dbReference>
<dbReference type="PANTHER" id="PTHR42767">
    <property type="entry name" value="ENDO-BETA-1,6-GALACTANASE"/>
    <property type="match status" value="1"/>
</dbReference>
<name>A0ABV5H057_9FLAO</name>
<sequence length="533" mass="60716">MKHLYAQIKPLTMFWCIFAFFILKGLESKSQTANANTVLKIELNTNKTFQTIQNFGASDAWSTQFVGKYWPEDKKEDIAKLLFSKLNKQDGSPEGIGLTAWRFNIGAGSAEQGDNSEIKDEWRRAESFLLENRRYDWDKQAGQIWFLNAAKKHGVKTFIGFVNSPPVHLTKNGKAWSADGLSSNLGNTNYKDYANFLVEIVKGVSNKTDITFNYISPFNEPQWEWKCCNQEGSPWNNSELYSATIEIDKAFIKNKISSKIELTEAGEINALYTESKNANRGNQIESFFNKNSSSYVGALKSMAQKIAGHSYFSTYNLDNSIKSRTLLNQKRSSANPDLEYWMTEYCILENNEIIKGNGRDLGIDAALYMARVIHLDLVIANASAWHWWLAVSPYNYKDGLIYIDKNKFGGEYYESKMLWALGNYSRFISPKMKRIEVSRLDELYEKENIKGILESAFISENEIVVVLVNQLENSKNIALSGLPKEFDTMEVYLTSGDAGFNLKKTKSINPKDNFVLPKRSITTCVIKKHIKIN</sequence>
<dbReference type="InterPro" id="IPR039514">
    <property type="entry name" value="6GAL-like"/>
</dbReference>
<feature type="domain" description="Endo-beta-1,6-galactanase-like" evidence="1">
    <location>
        <begin position="40"/>
        <end position="402"/>
    </location>
</feature>
<proteinExistence type="predicted"/>
<evidence type="ECO:0000313" key="3">
    <source>
        <dbReference type="Proteomes" id="UP001589590"/>
    </source>
</evidence>
<dbReference type="Proteomes" id="UP001589590">
    <property type="component" value="Unassembled WGS sequence"/>
</dbReference>
<organism evidence="2 3">
    <name type="scientific">Algibacter miyuki</name>
    <dbReference type="NCBI Taxonomy" id="1306933"/>
    <lineage>
        <taxon>Bacteria</taxon>
        <taxon>Pseudomonadati</taxon>
        <taxon>Bacteroidota</taxon>
        <taxon>Flavobacteriia</taxon>
        <taxon>Flavobacteriales</taxon>
        <taxon>Flavobacteriaceae</taxon>
        <taxon>Algibacter</taxon>
    </lineage>
</organism>
<comment type="caution">
    <text evidence="2">The sequence shown here is derived from an EMBL/GenBank/DDBJ whole genome shotgun (WGS) entry which is preliminary data.</text>
</comment>
<evidence type="ECO:0000259" key="1">
    <source>
        <dbReference type="Pfam" id="PF14587"/>
    </source>
</evidence>
<dbReference type="RefSeq" id="WP_290274741.1">
    <property type="nucleotide sequence ID" value="NZ_JAUFQP010000016.1"/>
</dbReference>
<dbReference type="Pfam" id="PF14587">
    <property type="entry name" value="Glyco_hydr_30_2"/>
    <property type="match status" value="1"/>
</dbReference>
<keyword evidence="2" id="KW-0378">Hydrolase</keyword>
<dbReference type="EMBL" id="JBHMFA010000006">
    <property type="protein sequence ID" value="MFB9105277.1"/>
    <property type="molecule type" value="Genomic_DNA"/>
</dbReference>
<reference evidence="2 3" key="1">
    <citation type="submission" date="2024-09" db="EMBL/GenBank/DDBJ databases">
        <authorList>
            <person name="Sun Q."/>
            <person name="Mori K."/>
        </authorList>
    </citation>
    <scope>NUCLEOTIDE SEQUENCE [LARGE SCALE GENOMIC DNA]</scope>
    <source>
        <strain evidence="2 3">CECT 8300</strain>
    </source>
</reference>
<gene>
    <name evidence="2" type="ORF">ACFFU1_10220</name>
</gene>
<dbReference type="SUPFAM" id="SSF51445">
    <property type="entry name" value="(Trans)glycosidases"/>
    <property type="match status" value="1"/>
</dbReference>
<dbReference type="GO" id="GO:0016787">
    <property type="term" value="F:hydrolase activity"/>
    <property type="evidence" value="ECO:0007669"/>
    <property type="project" value="UniProtKB-KW"/>
</dbReference>
<dbReference type="Gene3D" id="2.60.40.1180">
    <property type="entry name" value="Golgi alpha-mannosidase II"/>
    <property type="match status" value="1"/>
</dbReference>
<dbReference type="PANTHER" id="PTHR42767:SF1">
    <property type="entry name" value="ENDO-BETA-1,6-GALACTANASE-LIKE DOMAIN-CONTAINING PROTEIN"/>
    <property type="match status" value="1"/>
</dbReference>
<dbReference type="InterPro" id="IPR013780">
    <property type="entry name" value="Glyco_hydro_b"/>
</dbReference>
<evidence type="ECO:0000313" key="2">
    <source>
        <dbReference type="EMBL" id="MFB9105277.1"/>
    </source>
</evidence>
<protein>
    <submittedName>
        <fullName evidence="2">Glycoside hydrolase</fullName>
    </submittedName>
</protein>
<dbReference type="InterPro" id="IPR039743">
    <property type="entry name" value="6GAL/EXGAL"/>
</dbReference>
<dbReference type="Gene3D" id="3.20.20.80">
    <property type="entry name" value="Glycosidases"/>
    <property type="match status" value="1"/>
</dbReference>